<evidence type="ECO:0000256" key="1">
    <source>
        <dbReference type="ARBA" id="ARBA00001024"/>
    </source>
</evidence>
<feature type="region of interest" description="Disordered" evidence="6">
    <location>
        <begin position="58"/>
        <end position="84"/>
    </location>
</feature>
<evidence type="ECO:0000259" key="7">
    <source>
        <dbReference type="Pfam" id="PF00135"/>
    </source>
</evidence>
<dbReference type="InterPro" id="IPR002018">
    <property type="entry name" value="CarbesteraseB"/>
</dbReference>
<comment type="similarity">
    <text evidence="2 5">Belongs to the type-B carboxylesterase/lipase family.</text>
</comment>
<protein>
    <recommendedName>
        <fullName evidence="5">Carboxylic ester hydrolase</fullName>
        <ecNumber evidence="5">3.1.1.-</ecNumber>
    </recommendedName>
</protein>
<name>A0ABR1F262_9ASCO</name>
<proteinExistence type="inferred from homology"/>
<keyword evidence="3 5" id="KW-0378">Hydrolase</keyword>
<dbReference type="GeneID" id="90038791"/>
<dbReference type="EC" id="3.1.1.-" evidence="5"/>
<comment type="caution">
    <text evidence="8">The sequence shown here is derived from an EMBL/GenBank/DDBJ whole genome shotgun (WGS) entry which is preliminary data.</text>
</comment>
<accession>A0ABR1F262</accession>
<comment type="catalytic activity">
    <reaction evidence="1">
        <text>a triacylglycerol + H2O = a diacylglycerol + a fatty acid + H(+)</text>
        <dbReference type="Rhea" id="RHEA:12044"/>
        <dbReference type="ChEBI" id="CHEBI:15377"/>
        <dbReference type="ChEBI" id="CHEBI:15378"/>
        <dbReference type="ChEBI" id="CHEBI:17855"/>
        <dbReference type="ChEBI" id="CHEBI:18035"/>
        <dbReference type="ChEBI" id="CHEBI:28868"/>
        <dbReference type="EC" id="3.1.1.3"/>
    </reaction>
</comment>
<evidence type="ECO:0000256" key="5">
    <source>
        <dbReference type="RuleBase" id="RU361235"/>
    </source>
</evidence>
<keyword evidence="4" id="KW-0442">Lipid degradation</keyword>
<evidence type="ECO:0000256" key="2">
    <source>
        <dbReference type="ARBA" id="ARBA00005964"/>
    </source>
</evidence>
<dbReference type="PANTHER" id="PTHR43142:SF5">
    <property type="entry name" value="CARBOXYLIC ESTER HYDROLASE"/>
    <property type="match status" value="1"/>
</dbReference>
<dbReference type="GO" id="GO:0016787">
    <property type="term" value="F:hydrolase activity"/>
    <property type="evidence" value="ECO:0007669"/>
    <property type="project" value="UniProtKB-KW"/>
</dbReference>
<dbReference type="SUPFAM" id="SSF53474">
    <property type="entry name" value="alpha/beta-Hydrolases"/>
    <property type="match status" value="1"/>
</dbReference>
<dbReference type="PROSITE" id="PS00122">
    <property type="entry name" value="CARBOXYLESTERASE_B_1"/>
    <property type="match status" value="1"/>
</dbReference>
<dbReference type="Proteomes" id="UP001498771">
    <property type="component" value="Unassembled WGS sequence"/>
</dbReference>
<dbReference type="Gene3D" id="3.40.50.1820">
    <property type="entry name" value="alpha/beta hydrolase"/>
    <property type="match status" value="1"/>
</dbReference>
<evidence type="ECO:0000313" key="9">
    <source>
        <dbReference type="Proteomes" id="UP001498771"/>
    </source>
</evidence>
<evidence type="ECO:0000256" key="3">
    <source>
        <dbReference type="ARBA" id="ARBA00022801"/>
    </source>
</evidence>
<keyword evidence="9" id="KW-1185">Reference proteome</keyword>
<dbReference type="PANTHER" id="PTHR43142">
    <property type="entry name" value="CARBOXYLIC ESTER HYDROLASE"/>
    <property type="match status" value="1"/>
</dbReference>
<evidence type="ECO:0000313" key="8">
    <source>
        <dbReference type="EMBL" id="KAK7203933.1"/>
    </source>
</evidence>
<dbReference type="Pfam" id="PF00135">
    <property type="entry name" value="COesterase"/>
    <property type="match status" value="1"/>
</dbReference>
<sequence length="502" mass="56252">METVKISAPSLGGVTITGVKNSEATVQFRGLQYASIEKRYDYPTRVDKYEADVDATEHGAIPPQPARVPSPVIPKDQLPTSSPPQDEFACLNLNITRPSSIPLTQKIPVIVWIFPGANTFGSASDKSYDPTSLVARSAEKDLPIMFVNLNYRLSLLGFVYVDGRANHSMYDQTEALLWVKSHIADFGGDVENITLMGVSAGSLMTHYHSLSKPTAGMFKRIGMMSTVIESRTPFPLEDAKALAAKAKELCGVSSDEELKTVPVETLIDYAVPIIGGMYGPVNDGGWLGEVGEDYIDRLPLDNVEAVMLGNTRFESIFYMPKIGLIPTEERYKRLTEVPVVGDWLAKEYDISPDPATDAESLAKLTQMYDDISYGQPVDMTVRKLRESGKFKTFHYLFDEPNPYLASLDAHHLVDVLFLFNSFKFDAKYDGFVDKYQTGWIRFANGLEPWGEGVSDVVMLNQDITVRKHGEYEQRRRAHAFAKLNQFRHKYDAYNVTKRFLYV</sequence>
<dbReference type="EMBL" id="JBBJBU010000010">
    <property type="protein sequence ID" value="KAK7203933.1"/>
    <property type="molecule type" value="Genomic_DNA"/>
</dbReference>
<evidence type="ECO:0000256" key="6">
    <source>
        <dbReference type="SAM" id="MobiDB-lite"/>
    </source>
</evidence>
<feature type="compositionally biased region" description="Pro residues" evidence="6">
    <location>
        <begin position="62"/>
        <end position="72"/>
    </location>
</feature>
<dbReference type="InterPro" id="IPR019826">
    <property type="entry name" value="Carboxylesterase_B_AS"/>
</dbReference>
<dbReference type="InterPro" id="IPR029058">
    <property type="entry name" value="AB_hydrolase_fold"/>
</dbReference>
<organism evidence="8 9">
    <name type="scientific">Myxozyma melibiosi</name>
    <dbReference type="NCBI Taxonomy" id="54550"/>
    <lineage>
        <taxon>Eukaryota</taxon>
        <taxon>Fungi</taxon>
        <taxon>Dikarya</taxon>
        <taxon>Ascomycota</taxon>
        <taxon>Saccharomycotina</taxon>
        <taxon>Lipomycetes</taxon>
        <taxon>Lipomycetales</taxon>
        <taxon>Lipomycetaceae</taxon>
        <taxon>Myxozyma</taxon>
    </lineage>
</organism>
<keyword evidence="4" id="KW-0443">Lipid metabolism</keyword>
<evidence type="ECO:0000256" key="4">
    <source>
        <dbReference type="ARBA" id="ARBA00022963"/>
    </source>
</evidence>
<reference evidence="8 9" key="1">
    <citation type="submission" date="2024-03" db="EMBL/GenBank/DDBJ databases">
        <title>Genome-scale model development and genomic sequencing of the oleaginous clade Lipomyces.</title>
        <authorList>
            <consortium name="Lawrence Berkeley National Laboratory"/>
            <person name="Czajka J.J."/>
            <person name="Han Y."/>
            <person name="Kim J."/>
            <person name="Mondo S.J."/>
            <person name="Hofstad B.A."/>
            <person name="Robles A."/>
            <person name="Haridas S."/>
            <person name="Riley R."/>
            <person name="LaButti K."/>
            <person name="Pangilinan J."/>
            <person name="Andreopoulos W."/>
            <person name="Lipzen A."/>
            <person name="Yan J."/>
            <person name="Wang M."/>
            <person name="Ng V."/>
            <person name="Grigoriev I.V."/>
            <person name="Spatafora J.W."/>
            <person name="Magnuson J.K."/>
            <person name="Baker S.E."/>
            <person name="Pomraning K.R."/>
        </authorList>
    </citation>
    <scope>NUCLEOTIDE SEQUENCE [LARGE SCALE GENOMIC DNA]</scope>
    <source>
        <strain evidence="8 9">Phaff 52-87</strain>
    </source>
</reference>
<feature type="domain" description="Carboxylesterase type B" evidence="7">
    <location>
        <begin position="18"/>
        <end position="447"/>
    </location>
</feature>
<gene>
    <name evidence="8" type="ORF">BZA70DRAFT_282455</name>
</gene>
<dbReference type="RefSeq" id="XP_064766966.1">
    <property type="nucleotide sequence ID" value="XM_064913279.1"/>
</dbReference>